<dbReference type="Proteomes" id="UP000030680">
    <property type="component" value="Unassembled WGS sequence"/>
</dbReference>
<feature type="region of interest" description="Disordered" evidence="1">
    <location>
        <begin position="203"/>
        <end position="245"/>
    </location>
</feature>
<gene>
    <name evidence="2" type="ORF">Gasu_25500</name>
</gene>
<evidence type="ECO:0000313" key="2">
    <source>
        <dbReference type="EMBL" id="EME30175.1"/>
    </source>
</evidence>
<accession>M2X1D4</accession>
<dbReference type="Gramene" id="EME30175">
    <property type="protein sequence ID" value="EME30175"/>
    <property type="gene ID" value="Gasu_25500"/>
</dbReference>
<dbReference type="OrthoDB" id="6722at2759"/>
<keyword evidence="3" id="KW-1185">Reference proteome</keyword>
<dbReference type="EMBL" id="KB454502">
    <property type="protein sequence ID" value="EME30175.1"/>
    <property type="molecule type" value="Genomic_DNA"/>
</dbReference>
<organism evidence="2 3">
    <name type="scientific">Galdieria sulphuraria</name>
    <name type="common">Red alga</name>
    <dbReference type="NCBI Taxonomy" id="130081"/>
    <lineage>
        <taxon>Eukaryota</taxon>
        <taxon>Rhodophyta</taxon>
        <taxon>Bangiophyceae</taxon>
        <taxon>Galdieriales</taxon>
        <taxon>Galdieriaceae</taxon>
        <taxon>Galdieria</taxon>
    </lineage>
</organism>
<protein>
    <submittedName>
        <fullName evidence="2">Uncharacterized protein</fullName>
    </submittedName>
</protein>
<dbReference type="AlphaFoldDB" id="M2X1D4"/>
<dbReference type="GeneID" id="17088922"/>
<proteinExistence type="predicted"/>
<feature type="compositionally biased region" description="Basic and acidic residues" evidence="1">
    <location>
        <begin position="231"/>
        <end position="245"/>
    </location>
</feature>
<name>M2X1D4_GALSU</name>
<sequence>MKFHIEVPLQVSKEEFWKFRSHPDFLRLQVKKGHLDRLETVDEGTLEDGTCFRKMHIFPKLEVFEGFKSLKHYVEEHFTGLEDYQWWKEDGSCTQFFCTKPLGLLADKVTTEGRMDLIETGTEKCTYVLQGSVQVHLVGIGHLAEPIIIRNMKHFYQGKFCELANEFFTKRNAVSVHQQQLQLFMTKGPSKSRLGNIFRRKSTSSTKMDSDLLPNTTALSDKEEEEEEIGEEGRHSQEDEIKVFA</sequence>
<reference evidence="3" key="1">
    <citation type="journal article" date="2013" name="Science">
        <title>Gene transfer from bacteria and archaea facilitated evolution of an extremophilic eukaryote.</title>
        <authorList>
            <person name="Schonknecht G."/>
            <person name="Chen W.H."/>
            <person name="Ternes C.M."/>
            <person name="Barbier G.G."/>
            <person name="Shrestha R.P."/>
            <person name="Stanke M."/>
            <person name="Brautigam A."/>
            <person name="Baker B.J."/>
            <person name="Banfield J.F."/>
            <person name="Garavito R.M."/>
            <person name="Carr K."/>
            <person name="Wilkerson C."/>
            <person name="Rensing S.A."/>
            <person name="Gagneul D."/>
            <person name="Dickenson N.E."/>
            <person name="Oesterhelt C."/>
            <person name="Lercher M.J."/>
            <person name="Weber A.P."/>
        </authorList>
    </citation>
    <scope>NUCLEOTIDE SEQUENCE [LARGE SCALE GENOMIC DNA]</scope>
    <source>
        <strain evidence="3">074W</strain>
    </source>
</reference>
<evidence type="ECO:0000256" key="1">
    <source>
        <dbReference type="SAM" id="MobiDB-lite"/>
    </source>
</evidence>
<dbReference type="KEGG" id="gsl:Gasu_25500"/>
<evidence type="ECO:0000313" key="3">
    <source>
        <dbReference type="Proteomes" id="UP000030680"/>
    </source>
</evidence>
<feature type="compositionally biased region" description="Polar residues" evidence="1">
    <location>
        <begin position="203"/>
        <end position="219"/>
    </location>
</feature>
<dbReference type="RefSeq" id="XP_005706695.1">
    <property type="nucleotide sequence ID" value="XM_005706638.1"/>
</dbReference>